<name>A0A0P1AY45_PLAHL</name>
<reference evidence="3" key="1">
    <citation type="submission" date="2014-09" db="EMBL/GenBank/DDBJ databases">
        <authorList>
            <person name="Sharma Rahul"/>
            <person name="Thines Marco"/>
        </authorList>
    </citation>
    <scope>NUCLEOTIDE SEQUENCE [LARGE SCALE GENOMIC DNA]</scope>
</reference>
<accession>A0A0P1AY45</accession>
<feature type="domain" description="Integrase zinc-binding" evidence="1">
    <location>
        <begin position="39"/>
        <end position="78"/>
    </location>
</feature>
<dbReference type="Pfam" id="PF17921">
    <property type="entry name" value="Integrase_H2C2"/>
    <property type="match status" value="1"/>
</dbReference>
<sequence length="80" mass="9432">MWSGAKQLWFDVKKQQQLKVINQLIYLDSQDTVRRLSIMAHPGVRRTQLVAQQWYYWSMDEDIRAYVQSCEACMGSKSST</sequence>
<dbReference type="EMBL" id="CCYD01002316">
    <property type="protein sequence ID" value="CEG46734.1"/>
    <property type="molecule type" value="Genomic_DNA"/>
</dbReference>
<keyword evidence="3" id="KW-1185">Reference proteome</keyword>
<dbReference type="Gene3D" id="1.10.340.70">
    <property type="match status" value="1"/>
</dbReference>
<proteinExistence type="predicted"/>
<dbReference type="Proteomes" id="UP000054928">
    <property type="component" value="Unassembled WGS sequence"/>
</dbReference>
<dbReference type="GeneID" id="36398473"/>
<dbReference type="OrthoDB" id="165301at2759"/>
<organism evidence="2 3">
    <name type="scientific">Plasmopara halstedii</name>
    <name type="common">Downy mildew of sunflower</name>
    <dbReference type="NCBI Taxonomy" id="4781"/>
    <lineage>
        <taxon>Eukaryota</taxon>
        <taxon>Sar</taxon>
        <taxon>Stramenopiles</taxon>
        <taxon>Oomycota</taxon>
        <taxon>Peronosporomycetes</taxon>
        <taxon>Peronosporales</taxon>
        <taxon>Peronosporaceae</taxon>
        <taxon>Plasmopara</taxon>
    </lineage>
</organism>
<evidence type="ECO:0000259" key="1">
    <source>
        <dbReference type="Pfam" id="PF17921"/>
    </source>
</evidence>
<evidence type="ECO:0000313" key="2">
    <source>
        <dbReference type="EMBL" id="CEG46734.1"/>
    </source>
</evidence>
<dbReference type="InterPro" id="IPR041588">
    <property type="entry name" value="Integrase_H2C2"/>
</dbReference>
<dbReference type="AlphaFoldDB" id="A0A0P1AY45"/>
<protein>
    <recommendedName>
        <fullName evidence="1">Integrase zinc-binding domain-containing protein</fullName>
    </recommendedName>
</protein>
<dbReference type="RefSeq" id="XP_024583103.1">
    <property type="nucleotide sequence ID" value="XM_024717622.1"/>
</dbReference>
<evidence type="ECO:0000313" key="3">
    <source>
        <dbReference type="Proteomes" id="UP000054928"/>
    </source>
</evidence>